<evidence type="ECO:0000313" key="1">
    <source>
        <dbReference type="EMBL" id="AAW27575.1"/>
    </source>
</evidence>
<proteinExistence type="evidence at transcript level"/>
<sequence length="108" mass="12848">MYHFMIIIIPVNFTSIKYMKSKLIKPYLIHQMKIRFVLVITKDVVNLKRHGAKVLIVIDHVVIYIQLMTKSIRKCFRLHHMSHLSGQHLHIFTITNHLMKLHSVDVNH</sequence>
<dbReference type="EMBL" id="AY815843">
    <property type="protein sequence ID" value="AAW27575.1"/>
    <property type="molecule type" value="mRNA"/>
</dbReference>
<name>Q5D9D1_SCHJA</name>
<protein>
    <submittedName>
        <fullName evidence="1">SJCHGC07486 protein</fullName>
    </submittedName>
</protein>
<accession>Q5D9D1</accession>
<reference evidence="1" key="2">
    <citation type="journal article" date="2006" name="PLoS Pathog.">
        <title>New perspectives on host-parasite interplay by comparative transcriptomic and proteomic analyses of Schistosoma japonicum.</title>
        <authorList>
            <person name="Liu F."/>
            <person name="Lu J."/>
            <person name="Hu W."/>
            <person name="Wang S.Y."/>
            <person name="Cui S.J."/>
            <person name="Chi M."/>
            <person name="Yan Q."/>
            <person name="Wang X.R."/>
            <person name="Song H.D."/>
            <person name="Xu X.N."/>
            <person name="Wang J.J."/>
            <person name="Zhang X.L."/>
            <person name="Zhang X."/>
            <person name="Wang Z.Q."/>
            <person name="Xue C.L."/>
            <person name="Brindley P.J."/>
            <person name="McManus D.P."/>
            <person name="Yang P.Y."/>
            <person name="Feng Z."/>
            <person name="Chen Z."/>
            <person name="Han Z.G."/>
        </authorList>
    </citation>
    <scope>NUCLEOTIDE SEQUENCE</scope>
</reference>
<dbReference type="AlphaFoldDB" id="Q5D9D1"/>
<organism evidence="1">
    <name type="scientific">Schistosoma japonicum</name>
    <name type="common">Blood fluke</name>
    <dbReference type="NCBI Taxonomy" id="6182"/>
    <lineage>
        <taxon>Eukaryota</taxon>
        <taxon>Metazoa</taxon>
        <taxon>Spiralia</taxon>
        <taxon>Lophotrochozoa</taxon>
        <taxon>Platyhelminthes</taxon>
        <taxon>Trematoda</taxon>
        <taxon>Digenea</taxon>
        <taxon>Strigeidida</taxon>
        <taxon>Schistosomatoidea</taxon>
        <taxon>Schistosomatidae</taxon>
        <taxon>Schistosoma</taxon>
    </lineage>
</organism>
<reference evidence="1" key="1">
    <citation type="submission" date="2004-11" db="EMBL/GenBank/DDBJ databases">
        <title>The full-length cDNA sequences of Schistosoma japonicum genes.</title>
        <authorList>
            <person name="Han Z."/>
        </authorList>
    </citation>
    <scope>NUCLEOTIDE SEQUENCE</scope>
</reference>